<keyword evidence="11" id="KW-0472">Membrane</keyword>
<dbReference type="AlphaFoldDB" id="A0A2A4T0S2"/>
<sequence>MNISTKLHLNTIFSLFLVLIVGGILWFVALEVSKSTQKNTAVEELIEGIFEINLLTQNYIRHPRQQMIDQWNMRYESFAGLISNIMFFSESEKSLVEEIKGNYKKLGILFKDLSRESKGELLGTEFIEIQEGQILARLHSMISSAGHLKQIRHQEMRSIQYESGLGIIVLVTLIAFLITINSFLVNRSIAVPIKNLKEKVEQIRGDNFDFQIEEDRNDETGHLSQSFGRMIERLRRSHDSLQNEIYERKKADETILQWEDIFKLTGQPIVVGDSDTPYIKIVNPAFAKMMGYTTEELIGKHLEEVYAPEARPNIPDYMHSSNKKEHHHYESKQIRKDGSIFPVSIMLTTVKDPLGKVKYRIANIDDITEQKATEDELERRVEERTKKIKKMQQKLIQSAQQAGMAEIASGILHNVGNTLNSLSVSSEMITRSLKDSELPSFIRVNQMLDSNRNNLGEFLTQDIKGKQIPNFYNELGKVFMGEQELLIKESETINRLVDLIKEVIRTQQEYAVSVRLEEEEILHQVVDDSLLLQLNSFSTYKIKIIKNYRAIPPITIQRSKLIHILINLLNNAKDALQGNAPENRQIIIEIDKTPEGESFIKIQDNGQGILKEELSNIFAYGYTTKRGGHGFGLHTSAIYMQEMNGRIEVQSEGIGKGASFTLTLPCQSQN</sequence>
<keyword evidence="10" id="KW-0175">Coiled coil</keyword>
<comment type="catalytic activity">
    <reaction evidence="1">
        <text>ATP + protein L-histidine = ADP + protein N-phospho-L-histidine.</text>
        <dbReference type="EC" id="2.7.13.3"/>
    </reaction>
</comment>
<dbReference type="PANTHER" id="PTHR43065:SF46">
    <property type="entry name" value="C4-DICARBOXYLATE TRANSPORT SENSOR PROTEIN DCTB"/>
    <property type="match status" value="1"/>
</dbReference>
<dbReference type="InterPro" id="IPR005467">
    <property type="entry name" value="His_kinase_dom"/>
</dbReference>
<dbReference type="InterPro" id="IPR000700">
    <property type="entry name" value="PAS-assoc_C"/>
</dbReference>
<evidence type="ECO:0000256" key="8">
    <source>
        <dbReference type="ARBA" id="ARBA00022840"/>
    </source>
</evidence>
<comment type="subcellular location">
    <subcellularLocation>
        <location evidence="2">Membrane</location>
    </subcellularLocation>
</comment>
<dbReference type="Gene3D" id="3.30.450.20">
    <property type="entry name" value="PAS domain"/>
    <property type="match status" value="1"/>
</dbReference>
<dbReference type="SMART" id="SM00304">
    <property type="entry name" value="HAMP"/>
    <property type="match status" value="1"/>
</dbReference>
<dbReference type="PROSITE" id="PS50112">
    <property type="entry name" value="PAS"/>
    <property type="match status" value="1"/>
</dbReference>
<dbReference type="SMART" id="SM00091">
    <property type="entry name" value="PAS"/>
    <property type="match status" value="1"/>
</dbReference>
<dbReference type="PROSITE" id="PS50885">
    <property type="entry name" value="HAMP"/>
    <property type="match status" value="1"/>
</dbReference>
<keyword evidence="11" id="KW-1133">Transmembrane helix</keyword>
<dbReference type="CDD" id="cd06225">
    <property type="entry name" value="HAMP"/>
    <property type="match status" value="1"/>
</dbReference>
<gene>
    <name evidence="16" type="ORF">COB67_09660</name>
</gene>
<dbReference type="SUPFAM" id="SSF55874">
    <property type="entry name" value="ATPase domain of HSP90 chaperone/DNA topoisomerase II/histidine kinase"/>
    <property type="match status" value="1"/>
</dbReference>
<keyword evidence="5" id="KW-0808">Transferase</keyword>
<dbReference type="InterPro" id="IPR003660">
    <property type="entry name" value="HAMP_dom"/>
</dbReference>
<feature type="coiled-coil region" evidence="10">
    <location>
        <begin position="367"/>
        <end position="394"/>
    </location>
</feature>
<evidence type="ECO:0000256" key="2">
    <source>
        <dbReference type="ARBA" id="ARBA00004370"/>
    </source>
</evidence>
<dbReference type="InterPro" id="IPR036890">
    <property type="entry name" value="HATPase_C_sf"/>
</dbReference>
<dbReference type="GO" id="GO:0000160">
    <property type="term" value="P:phosphorelay signal transduction system"/>
    <property type="evidence" value="ECO:0007669"/>
    <property type="project" value="UniProtKB-KW"/>
</dbReference>
<dbReference type="NCBIfam" id="TIGR00229">
    <property type="entry name" value="sensory_box"/>
    <property type="match status" value="1"/>
</dbReference>
<dbReference type="SMART" id="SM00387">
    <property type="entry name" value="HATPase_c"/>
    <property type="match status" value="1"/>
</dbReference>
<evidence type="ECO:0000259" key="15">
    <source>
        <dbReference type="PROSITE" id="PS50885"/>
    </source>
</evidence>
<dbReference type="GO" id="GO:0016020">
    <property type="term" value="C:membrane"/>
    <property type="evidence" value="ECO:0007669"/>
    <property type="project" value="UniProtKB-SubCell"/>
</dbReference>
<dbReference type="PANTHER" id="PTHR43065">
    <property type="entry name" value="SENSOR HISTIDINE KINASE"/>
    <property type="match status" value="1"/>
</dbReference>
<keyword evidence="6" id="KW-0547">Nucleotide-binding</keyword>
<evidence type="ECO:0000313" key="16">
    <source>
        <dbReference type="EMBL" id="PCI26921.1"/>
    </source>
</evidence>
<dbReference type="Gene3D" id="1.10.287.130">
    <property type="match status" value="1"/>
</dbReference>
<dbReference type="SUPFAM" id="SSF55785">
    <property type="entry name" value="PYP-like sensor domain (PAS domain)"/>
    <property type="match status" value="1"/>
</dbReference>
<dbReference type="InterPro" id="IPR035965">
    <property type="entry name" value="PAS-like_dom_sf"/>
</dbReference>
<evidence type="ECO:0000256" key="9">
    <source>
        <dbReference type="ARBA" id="ARBA00023012"/>
    </source>
</evidence>
<evidence type="ECO:0000313" key="17">
    <source>
        <dbReference type="Proteomes" id="UP000218113"/>
    </source>
</evidence>
<dbReference type="PRINTS" id="PR00344">
    <property type="entry name" value="BCTRLSENSOR"/>
</dbReference>
<dbReference type="InterPro" id="IPR004358">
    <property type="entry name" value="Sig_transdc_His_kin-like_C"/>
</dbReference>
<feature type="transmembrane region" description="Helical" evidence="11">
    <location>
        <begin position="12"/>
        <end position="30"/>
    </location>
</feature>
<feature type="transmembrane region" description="Helical" evidence="11">
    <location>
        <begin position="164"/>
        <end position="185"/>
    </location>
</feature>
<evidence type="ECO:0000259" key="14">
    <source>
        <dbReference type="PROSITE" id="PS50113"/>
    </source>
</evidence>
<dbReference type="SUPFAM" id="SSF158472">
    <property type="entry name" value="HAMP domain-like"/>
    <property type="match status" value="1"/>
</dbReference>
<evidence type="ECO:0000256" key="1">
    <source>
        <dbReference type="ARBA" id="ARBA00000085"/>
    </source>
</evidence>
<evidence type="ECO:0000256" key="4">
    <source>
        <dbReference type="ARBA" id="ARBA00022553"/>
    </source>
</evidence>
<evidence type="ECO:0000256" key="6">
    <source>
        <dbReference type="ARBA" id="ARBA00022741"/>
    </source>
</evidence>
<name>A0A2A4T0S2_9DELT</name>
<dbReference type="InterPro" id="IPR000014">
    <property type="entry name" value="PAS"/>
</dbReference>
<keyword evidence="7" id="KW-0418">Kinase</keyword>
<evidence type="ECO:0000259" key="12">
    <source>
        <dbReference type="PROSITE" id="PS50109"/>
    </source>
</evidence>
<dbReference type="EC" id="2.7.13.3" evidence="3"/>
<dbReference type="Pfam" id="PF00672">
    <property type="entry name" value="HAMP"/>
    <property type="match status" value="1"/>
</dbReference>
<keyword evidence="4" id="KW-0597">Phosphoprotein</keyword>
<comment type="caution">
    <text evidence="16">The sequence shown here is derived from an EMBL/GenBank/DDBJ whole genome shotgun (WGS) entry which is preliminary data.</text>
</comment>
<feature type="domain" description="PAS" evidence="13">
    <location>
        <begin position="268"/>
        <end position="325"/>
    </location>
</feature>
<dbReference type="PROSITE" id="PS50109">
    <property type="entry name" value="HIS_KIN"/>
    <property type="match status" value="1"/>
</dbReference>
<dbReference type="EMBL" id="NVSR01000082">
    <property type="protein sequence ID" value="PCI26921.1"/>
    <property type="molecule type" value="Genomic_DNA"/>
</dbReference>
<keyword evidence="11" id="KW-0812">Transmembrane</keyword>
<feature type="domain" description="PAC" evidence="14">
    <location>
        <begin position="327"/>
        <end position="379"/>
    </location>
</feature>
<dbReference type="Pfam" id="PF02518">
    <property type="entry name" value="HATPase_c"/>
    <property type="match status" value="1"/>
</dbReference>
<dbReference type="InterPro" id="IPR003594">
    <property type="entry name" value="HATPase_dom"/>
</dbReference>
<protein>
    <recommendedName>
        <fullName evidence="3">histidine kinase</fullName>
        <ecNumber evidence="3">2.7.13.3</ecNumber>
    </recommendedName>
</protein>
<dbReference type="Gene3D" id="6.10.340.10">
    <property type="match status" value="1"/>
</dbReference>
<feature type="domain" description="HAMP" evidence="15">
    <location>
        <begin position="187"/>
        <end position="239"/>
    </location>
</feature>
<dbReference type="GO" id="GO:0004673">
    <property type="term" value="F:protein histidine kinase activity"/>
    <property type="evidence" value="ECO:0007669"/>
    <property type="project" value="UniProtKB-EC"/>
</dbReference>
<evidence type="ECO:0000256" key="10">
    <source>
        <dbReference type="SAM" id="Coils"/>
    </source>
</evidence>
<evidence type="ECO:0000256" key="3">
    <source>
        <dbReference type="ARBA" id="ARBA00012438"/>
    </source>
</evidence>
<dbReference type="Pfam" id="PF13426">
    <property type="entry name" value="PAS_9"/>
    <property type="match status" value="1"/>
</dbReference>
<keyword evidence="9" id="KW-0902">Two-component regulatory system</keyword>
<dbReference type="PROSITE" id="PS50113">
    <property type="entry name" value="PAC"/>
    <property type="match status" value="1"/>
</dbReference>
<keyword evidence="8" id="KW-0067">ATP-binding</keyword>
<proteinExistence type="predicted"/>
<dbReference type="GO" id="GO:0005524">
    <property type="term" value="F:ATP binding"/>
    <property type="evidence" value="ECO:0007669"/>
    <property type="project" value="UniProtKB-KW"/>
</dbReference>
<dbReference type="Gene3D" id="3.30.565.10">
    <property type="entry name" value="Histidine kinase-like ATPase, C-terminal domain"/>
    <property type="match status" value="1"/>
</dbReference>
<evidence type="ECO:0000256" key="5">
    <source>
        <dbReference type="ARBA" id="ARBA00022679"/>
    </source>
</evidence>
<evidence type="ECO:0000259" key="13">
    <source>
        <dbReference type="PROSITE" id="PS50112"/>
    </source>
</evidence>
<evidence type="ECO:0000256" key="7">
    <source>
        <dbReference type="ARBA" id="ARBA00022777"/>
    </source>
</evidence>
<organism evidence="16 17">
    <name type="scientific">SAR324 cluster bacterium</name>
    <dbReference type="NCBI Taxonomy" id="2024889"/>
    <lineage>
        <taxon>Bacteria</taxon>
        <taxon>Deltaproteobacteria</taxon>
        <taxon>SAR324 cluster</taxon>
    </lineage>
</organism>
<accession>A0A2A4T0S2</accession>
<reference evidence="17" key="1">
    <citation type="submission" date="2017-08" db="EMBL/GenBank/DDBJ databases">
        <title>A dynamic microbial community with high functional redundancy inhabits the cold, oxic subseafloor aquifer.</title>
        <authorList>
            <person name="Tully B.J."/>
            <person name="Wheat C.G."/>
            <person name="Glazer B.T."/>
            <person name="Huber J.A."/>
        </authorList>
    </citation>
    <scope>NUCLEOTIDE SEQUENCE [LARGE SCALE GENOMIC DNA]</scope>
</reference>
<dbReference type="Proteomes" id="UP000218113">
    <property type="component" value="Unassembled WGS sequence"/>
</dbReference>
<feature type="domain" description="Histidine kinase" evidence="12">
    <location>
        <begin position="484"/>
        <end position="668"/>
    </location>
</feature>
<evidence type="ECO:0000256" key="11">
    <source>
        <dbReference type="SAM" id="Phobius"/>
    </source>
</evidence>
<dbReference type="CDD" id="cd00130">
    <property type="entry name" value="PAS"/>
    <property type="match status" value="1"/>
</dbReference>